<reference evidence="2 3" key="1">
    <citation type="submission" date="2018-10" db="EMBL/GenBank/DDBJ databases">
        <title>Histidinibacterium lentulum gen. nov., sp. nov., a marine bacterium from the culture broth of Picochlorum sp. 122.</title>
        <authorList>
            <person name="Wang G."/>
        </authorList>
    </citation>
    <scope>NUCLEOTIDE SEQUENCE [LARGE SCALE GENOMIC DNA]</scope>
    <source>
        <strain evidence="2 3">B17</strain>
    </source>
</reference>
<comment type="caution">
    <text evidence="2">The sequence shown here is derived from an EMBL/GenBank/DDBJ whole genome shotgun (WGS) entry which is preliminary data.</text>
</comment>
<evidence type="ECO:0000313" key="2">
    <source>
        <dbReference type="EMBL" id="ROT96290.1"/>
    </source>
</evidence>
<keyword evidence="3" id="KW-1185">Reference proteome</keyword>
<proteinExistence type="predicted"/>
<keyword evidence="1" id="KW-1133">Transmembrane helix</keyword>
<keyword evidence="1" id="KW-0812">Transmembrane</keyword>
<evidence type="ECO:0000313" key="3">
    <source>
        <dbReference type="Proteomes" id="UP000268016"/>
    </source>
</evidence>
<gene>
    <name evidence="2" type="ORF">EAT49_18810</name>
</gene>
<name>A0A3N2QM67_9RHOB</name>
<evidence type="ECO:0000256" key="1">
    <source>
        <dbReference type="SAM" id="Phobius"/>
    </source>
</evidence>
<sequence length="124" mass="13314">MEAGMSELLLFLGQALIVAAVAAALIAGLALFFKWLPRMGPEKPGARVRGTPDLFGAESRYDVLMASGQRLAGLRFEGIVQVEGDGDWPLRQFALMRRSDGGKVILRVDSVRVFEELAPSAPGA</sequence>
<dbReference type="AlphaFoldDB" id="A0A3N2QM67"/>
<accession>A0A3N2QM67</accession>
<keyword evidence="1" id="KW-0472">Membrane</keyword>
<feature type="transmembrane region" description="Helical" evidence="1">
    <location>
        <begin position="12"/>
        <end position="33"/>
    </location>
</feature>
<dbReference type="EMBL" id="RDRB01000012">
    <property type="protein sequence ID" value="ROT96290.1"/>
    <property type="molecule type" value="Genomic_DNA"/>
</dbReference>
<dbReference type="Proteomes" id="UP000268016">
    <property type="component" value="Unassembled WGS sequence"/>
</dbReference>
<protein>
    <submittedName>
        <fullName evidence="2">Uncharacterized protein</fullName>
    </submittedName>
</protein>
<organism evidence="2 3">
    <name type="scientific">Histidinibacterium lentulum</name>
    <dbReference type="NCBI Taxonomy" id="2480588"/>
    <lineage>
        <taxon>Bacteria</taxon>
        <taxon>Pseudomonadati</taxon>
        <taxon>Pseudomonadota</taxon>
        <taxon>Alphaproteobacteria</taxon>
        <taxon>Rhodobacterales</taxon>
        <taxon>Paracoccaceae</taxon>
        <taxon>Histidinibacterium</taxon>
    </lineage>
</organism>